<dbReference type="PATRIC" id="fig|797209.4.peg.1520"/>
<keyword evidence="5" id="KW-1185">Reference proteome</keyword>
<dbReference type="OrthoDB" id="269495at2157"/>
<dbReference type="RefSeq" id="WP_007978553.1">
    <property type="nucleotide sequence ID" value="NZ_AEMG01000006.1"/>
</dbReference>
<reference evidence="3" key="2">
    <citation type="submission" date="2016-11" db="EMBL/GenBank/DDBJ databases">
        <authorList>
            <person name="Jaros S."/>
            <person name="Januszkiewicz K."/>
            <person name="Wedrychowicz H."/>
        </authorList>
    </citation>
    <scope>NUCLEOTIDE SEQUENCE [LARGE SCALE GENOMIC DNA]</scope>
    <source>
        <strain evidence="3">DX253</strain>
    </source>
</reference>
<accession>E7QRV4</accession>
<dbReference type="AlphaFoldDB" id="E7QRV4"/>
<evidence type="ECO:0000256" key="1">
    <source>
        <dbReference type="SAM" id="Phobius"/>
    </source>
</evidence>
<keyword evidence="1" id="KW-1133">Transmembrane helix</keyword>
<proteinExistence type="predicted"/>
<keyword evidence="1" id="KW-0472">Membrane</keyword>
<evidence type="ECO:0000313" key="3">
    <source>
        <dbReference type="EMBL" id="SHK14515.1"/>
    </source>
</evidence>
<feature type="transmembrane region" description="Helical" evidence="1">
    <location>
        <begin position="73"/>
        <end position="94"/>
    </location>
</feature>
<reference evidence="5" key="3">
    <citation type="submission" date="2016-11" db="EMBL/GenBank/DDBJ databases">
        <authorList>
            <person name="Varghese N."/>
            <person name="Submissions S."/>
        </authorList>
    </citation>
    <scope>NUCLEOTIDE SEQUENCE [LARGE SCALE GENOMIC DNA]</scope>
    <source>
        <strain evidence="5">DX253</strain>
    </source>
</reference>
<dbReference type="Proteomes" id="UP000184203">
    <property type="component" value="Unassembled WGS sequence"/>
</dbReference>
<dbReference type="EMBL" id="FRAN01000001">
    <property type="protein sequence ID" value="SHK14515.1"/>
    <property type="molecule type" value="Genomic_DNA"/>
</dbReference>
<evidence type="ECO:0000313" key="5">
    <source>
        <dbReference type="Proteomes" id="UP000184203"/>
    </source>
</evidence>
<gene>
    <name evidence="3" type="ORF">SAMN05444342_0734</name>
    <name evidence="2" type="ORF">ZOD2009_07634</name>
</gene>
<organism evidence="2 4">
    <name type="scientific">Haladaptatus paucihalophilus DX253</name>
    <dbReference type="NCBI Taxonomy" id="797209"/>
    <lineage>
        <taxon>Archaea</taxon>
        <taxon>Methanobacteriati</taxon>
        <taxon>Methanobacteriota</taxon>
        <taxon>Stenosarchaea group</taxon>
        <taxon>Halobacteria</taxon>
        <taxon>Halobacteriales</taxon>
        <taxon>Haladaptataceae</taxon>
        <taxon>Haladaptatus</taxon>
    </lineage>
</organism>
<feature type="transmembrane region" description="Helical" evidence="1">
    <location>
        <begin position="47"/>
        <end position="67"/>
    </location>
</feature>
<reference evidence="2 4" key="1">
    <citation type="journal article" date="2014" name="ISME J.">
        <title>Trehalose/2-sulfotrehalose biosynthesis and glycine-betaine uptake are widely spread mechanisms for osmoadaptation in the Halobacteriales.</title>
        <authorList>
            <person name="Youssef N.H."/>
            <person name="Savage-Ashlock K.N."/>
            <person name="McCully A.L."/>
            <person name="Luedtke B."/>
            <person name="Shaw E.I."/>
            <person name="Hoff W.D."/>
            <person name="Elshahed M.S."/>
        </authorList>
    </citation>
    <scope>NUCLEOTIDE SEQUENCE [LARGE SCALE GENOMIC DNA]</scope>
    <source>
        <strain evidence="2 4">DX253</strain>
    </source>
</reference>
<sequence length="102" mass="10748">MELDAFFLLLGVAALSFLVVVSLYVVWSRIVGLDPTVAQKFASFTGIKRFLTALVSGALLGTAAVIAPSVPVGIAAIVMLAASAFAALMLFELAQRRYANRS</sequence>
<protein>
    <submittedName>
        <fullName evidence="2">Uncharacterized protein</fullName>
    </submittedName>
</protein>
<evidence type="ECO:0000313" key="2">
    <source>
        <dbReference type="EMBL" id="EFW92723.1"/>
    </source>
</evidence>
<feature type="transmembrane region" description="Helical" evidence="1">
    <location>
        <begin position="6"/>
        <end position="27"/>
    </location>
</feature>
<evidence type="ECO:0000313" key="4">
    <source>
        <dbReference type="Proteomes" id="UP000003751"/>
    </source>
</evidence>
<dbReference type="Proteomes" id="UP000003751">
    <property type="component" value="Unassembled WGS sequence"/>
</dbReference>
<name>E7QRV4_HALPU</name>
<dbReference type="EMBL" id="AEMG01000006">
    <property type="protein sequence ID" value="EFW92723.1"/>
    <property type="molecule type" value="Genomic_DNA"/>
</dbReference>
<keyword evidence="1" id="KW-0812">Transmembrane</keyword>